<comment type="caution">
    <text evidence="1">The sequence shown here is derived from an EMBL/GenBank/DDBJ whole genome shotgun (WGS) entry which is preliminary data.</text>
</comment>
<name>A0ABV8VQV0_9BACI</name>
<accession>A0ABV8VQV0</accession>
<keyword evidence="2" id="KW-1185">Reference proteome</keyword>
<dbReference type="InterPro" id="IPR025833">
    <property type="entry name" value="GDYXXLXY"/>
</dbReference>
<evidence type="ECO:0000313" key="1">
    <source>
        <dbReference type="EMBL" id="MFC4386826.1"/>
    </source>
</evidence>
<dbReference type="EMBL" id="JBHSDV010000001">
    <property type="protein sequence ID" value="MFC4386826.1"/>
    <property type="molecule type" value="Genomic_DNA"/>
</dbReference>
<evidence type="ECO:0000313" key="2">
    <source>
        <dbReference type="Proteomes" id="UP001595880"/>
    </source>
</evidence>
<proteinExistence type="predicted"/>
<protein>
    <submittedName>
        <fullName evidence="1">GDYXXLXY domain-containing protein</fullName>
    </submittedName>
</protein>
<dbReference type="Proteomes" id="UP001595880">
    <property type="component" value="Unassembled WGS sequence"/>
</dbReference>
<reference evidence="2" key="1">
    <citation type="journal article" date="2019" name="Int. J. Syst. Evol. Microbiol.">
        <title>The Global Catalogue of Microorganisms (GCM) 10K type strain sequencing project: providing services to taxonomists for standard genome sequencing and annotation.</title>
        <authorList>
            <consortium name="The Broad Institute Genomics Platform"/>
            <consortium name="The Broad Institute Genome Sequencing Center for Infectious Disease"/>
            <person name="Wu L."/>
            <person name="Ma J."/>
        </authorList>
    </citation>
    <scope>NUCLEOTIDE SEQUENCE [LARGE SCALE GENOMIC DNA]</scope>
    <source>
        <strain evidence="2">KACC 14058</strain>
    </source>
</reference>
<dbReference type="RefSeq" id="WP_390195807.1">
    <property type="nucleotide sequence ID" value="NZ_JBHSDV010000001.1"/>
</dbReference>
<organism evidence="1 2">
    <name type="scientific">Gracilibacillus marinus</name>
    <dbReference type="NCBI Taxonomy" id="630535"/>
    <lineage>
        <taxon>Bacteria</taxon>
        <taxon>Bacillati</taxon>
        <taxon>Bacillota</taxon>
        <taxon>Bacilli</taxon>
        <taxon>Bacillales</taxon>
        <taxon>Bacillaceae</taxon>
        <taxon>Gracilibacillus</taxon>
    </lineage>
</organism>
<dbReference type="Pfam" id="PF14345">
    <property type="entry name" value="GDYXXLXY"/>
    <property type="match status" value="1"/>
</dbReference>
<gene>
    <name evidence="1" type="ORF">ACFOZ1_03285</name>
</gene>
<sequence length="166" mass="19482">MKKYAFYITVSLQALFLIGMASAFYLMDAFGEEIKLQTIPIDPQDPFYGDYLILDYEVERITRSEWDIDEELSYGDPIYLTLEKNANDIYQIKEVNQIKPKNKKNEVVLLAKYEWFDTFDNKYHVDLGLGRYYIEDNTGEMYEESGELLVTIVIAPWGQKKIVTIE</sequence>